<feature type="region of interest" description="Disordered" evidence="5">
    <location>
        <begin position="1"/>
        <end position="70"/>
    </location>
</feature>
<feature type="transmembrane region" description="Helical" evidence="6">
    <location>
        <begin position="188"/>
        <end position="206"/>
    </location>
</feature>
<feature type="region of interest" description="Disordered" evidence="5">
    <location>
        <begin position="83"/>
        <end position="144"/>
    </location>
</feature>
<accession>A0A317SFI5</accession>
<dbReference type="AlphaFoldDB" id="A0A317SFI5"/>
<feature type="compositionally biased region" description="Basic and acidic residues" evidence="5">
    <location>
        <begin position="83"/>
        <end position="98"/>
    </location>
</feature>
<dbReference type="InterPro" id="IPR003807">
    <property type="entry name" value="DUF202"/>
</dbReference>
<dbReference type="InterPro" id="IPR052053">
    <property type="entry name" value="IM_YidH-like"/>
</dbReference>
<sequence length="331" mass="35799">MVSTSSMESSPQSQSQQQQNPHNKLQEFHPGDALRGARPSPNSSVTQRSTVASAVTPAISILPTAPAGYDDATELQQWEYRHREPSHNPSDDSNRCETPELEVASRSTECRCSGPAATPDDSSSSNCSRGASPPPPNGPAVSVGKMSKSRSMFAAFWNNHMSVVVPSNAARDHLALERTYLAYHRTSLVFAIFAAITAQLTVIQQAPNPPTTFGFRHIGKPISILLVCFSLVVSVLGVLRWWRLQSGLLRGAAIAGGLEVWGLAGGIFLVGSISRFFLLHWGCTITRLRGASLVSVGISSVFFSPQVTLMPYFHHLEGLCVAYEGYASRIF</sequence>
<comment type="subcellular location">
    <subcellularLocation>
        <location evidence="1">Endomembrane system</location>
        <topology evidence="1">Multi-pass membrane protein</topology>
    </subcellularLocation>
</comment>
<organism evidence="8 9">
    <name type="scientific">Tuber magnatum</name>
    <name type="common">white Piedmont truffle</name>
    <dbReference type="NCBI Taxonomy" id="42249"/>
    <lineage>
        <taxon>Eukaryota</taxon>
        <taxon>Fungi</taxon>
        <taxon>Dikarya</taxon>
        <taxon>Ascomycota</taxon>
        <taxon>Pezizomycotina</taxon>
        <taxon>Pezizomycetes</taxon>
        <taxon>Pezizales</taxon>
        <taxon>Tuberaceae</taxon>
        <taxon>Tuber</taxon>
    </lineage>
</organism>
<feature type="transmembrane region" description="Helical" evidence="6">
    <location>
        <begin position="260"/>
        <end position="282"/>
    </location>
</feature>
<evidence type="ECO:0000256" key="1">
    <source>
        <dbReference type="ARBA" id="ARBA00004127"/>
    </source>
</evidence>
<name>A0A317SFI5_9PEZI</name>
<comment type="caution">
    <text evidence="8">The sequence shown here is derived from an EMBL/GenBank/DDBJ whole genome shotgun (WGS) entry which is preliminary data.</text>
</comment>
<gene>
    <name evidence="8" type="ORF">C7212DRAFT_284782</name>
</gene>
<evidence type="ECO:0000313" key="8">
    <source>
        <dbReference type="EMBL" id="PWW73289.1"/>
    </source>
</evidence>
<dbReference type="Pfam" id="PF02656">
    <property type="entry name" value="DUF202"/>
    <property type="match status" value="1"/>
</dbReference>
<keyword evidence="9" id="KW-1185">Reference proteome</keyword>
<dbReference type="PANTHER" id="PTHR34187:SF1">
    <property type="entry name" value="DUF202 DOMAIN-CONTAINING PROTEIN"/>
    <property type="match status" value="1"/>
</dbReference>
<keyword evidence="3 6" id="KW-1133">Transmembrane helix</keyword>
<evidence type="ECO:0000256" key="6">
    <source>
        <dbReference type="SAM" id="Phobius"/>
    </source>
</evidence>
<evidence type="ECO:0000256" key="4">
    <source>
        <dbReference type="ARBA" id="ARBA00023136"/>
    </source>
</evidence>
<dbReference type="GO" id="GO:0012505">
    <property type="term" value="C:endomembrane system"/>
    <property type="evidence" value="ECO:0007669"/>
    <property type="project" value="UniProtKB-SubCell"/>
</dbReference>
<evidence type="ECO:0000256" key="5">
    <source>
        <dbReference type="SAM" id="MobiDB-lite"/>
    </source>
</evidence>
<dbReference type="STRING" id="42249.A0A317SFI5"/>
<feature type="transmembrane region" description="Helical" evidence="6">
    <location>
        <begin position="218"/>
        <end position="239"/>
    </location>
</feature>
<keyword evidence="2 6" id="KW-0812">Transmembrane</keyword>
<evidence type="ECO:0000313" key="9">
    <source>
        <dbReference type="Proteomes" id="UP000246991"/>
    </source>
</evidence>
<evidence type="ECO:0000256" key="3">
    <source>
        <dbReference type="ARBA" id="ARBA00022989"/>
    </source>
</evidence>
<protein>
    <recommendedName>
        <fullName evidence="7">DUF202 domain-containing protein</fullName>
    </recommendedName>
</protein>
<feature type="compositionally biased region" description="Polar residues" evidence="5">
    <location>
        <begin position="120"/>
        <end position="129"/>
    </location>
</feature>
<feature type="compositionally biased region" description="Polar residues" evidence="5">
    <location>
        <begin position="40"/>
        <end position="53"/>
    </location>
</feature>
<dbReference type="Proteomes" id="UP000246991">
    <property type="component" value="Unassembled WGS sequence"/>
</dbReference>
<feature type="compositionally biased region" description="Low complexity" evidence="5">
    <location>
        <begin position="1"/>
        <end position="19"/>
    </location>
</feature>
<keyword evidence="4 6" id="KW-0472">Membrane</keyword>
<dbReference type="EMBL" id="PYWC01000082">
    <property type="protein sequence ID" value="PWW73289.1"/>
    <property type="molecule type" value="Genomic_DNA"/>
</dbReference>
<dbReference type="PANTHER" id="PTHR34187">
    <property type="entry name" value="FGR18P"/>
    <property type="match status" value="1"/>
</dbReference>
<proteinExistence type="predicted"/>
<evidence type="ECO:0000259" key="7">
    <source>
        <dbReference type="Pfam" id="PF02656"/>
    </source>
</evidence>
<feature type="domain" description="DUF202" evidence="7">
    <location>
        <begin position="171"/>
        <end position="245"/>
    </location>
</feature>
<reference evidence="8 9" key="1">
    <citation type="submission" date="2018-03" db="EMBL/GenBank/DDBJ databases">
        <title>Genomes of Pezizomycetes fungi and the evolution of truffles.</title>
        <authorList>
            <person name="Murat C."/>
            <person name="Payen T."/>
            <person name="Noel B."/>
            <person name="Kuo A."/>
            <person name="Martin F.M."/>
        </authorList>
    </citation>
    <scope>NUCLEOTIDE SEQUENCE [LARGE SCALE GENOMIC DNA]</scope>
    <source>
        <strain evidence="8">091103-1</strain>
    </source>
</reference>
<evidence type="ECO:0000256" key="2">
    <source>
        <dbReference type="ARBA" id="ARBA00022692"/>
    </source>
</evidence>
<dbReference type="OrthoDB" id="199599at2759"/>